<accession>A0ABY9KT60</accession>
<keyword evidence="2" id="KW-1185">Reference proteome</keyword>
<name>A0ABY9KT60_9BACI</name>
<proteinExistence type="predicted"/>
<evidence type="ECO:0000313" key="2">
    <source>
        <dbReference type="Proteomes" id="UP001180087"/>
    </source>
</evidence>
<dbReference type="Proteomes" id="UP001180087">
    <property type="component" value="Chromosome"/>
</dbReference>
<evidence type="ECO:0008006" key="3">
    <source>
        <dbReference type="Google" id="ProtNLM"/>
    </source>
</evidence>
<organism evidence="1 2">
    <name type="scientific">Aciduricibacillus chroicocephali</name>
    <dbReference type="NCBI Taxonomy" id="3054939"/>
    <lineage>
        <taxon>Bacteria</taxon>
        <taxon>Bacillati</taxon>
        <taxon>Bacillota</taxon>
        <taxon>Bacilli</taxon>
        <taxon>Bacillales</taxon>
        <taxon>Bacillaceae</taxon>
        <taxon>Aciduricibacillus</taxon>
    </lineage>
</organism>
<dbReference type="RefSeq" id="WP_348026755.1">
    <property type="nucleotide sequence ID" value="NZ_CP129113.1"/>
</dbReference>
<evidence type="ECO:0000313" key="1">
    <source>
        <dbReference type="EMBL" id="WLV24084.1"/>
    </source>
</evidence>
<protein>
    <recommendedName>
        <fullName evidence="3">YqzE family protein</fullName>
    </recommendedName>
</protein>
<gene>
    <name evidence="1" type="ORF">QR721_10610</name>
</gene>
<dbReference type="EMBL" id="CP129113">
    <property type="protein sequence ID" value="WLV24084.1"/>
    <property type="molecule type" value="Genomic_DNA"/>
</dbReference>
<reference evidence="1" key="1">
    <citation type="submission" date="2023-06" db="EMBL/GenBank/DDBJ databases">
        <title>A Treasure from Seagulls: Isolation and Description of Aciduricobacillus qingdaonensis gen. nov., sp. nov., a Rare Obligately Uric Acid-utilizing Member in the Family Bacillaceae.</title>
        <authorList>
            <person name="Liu W."/>
            <person name="Wang B."/>
        </authorList>
    </citation>
    <scope>NUCLEOTIDE SEQUENCE</scope>
    <source>
        <strain evidence="1">44XB</strain>
    </source>
</reference>
<sequence length="41" mass="4923">MGKKRKWKEARENIVDAVLEALFDMILFIPRLIIKLFTDIF</sequence>